<dbReference type="Proteomes" id="UP000011625">
    <property type="component" value="Unassembled WGS sequence"/>
</dbReference>
<keyword evidence="3 7" id="KW-0479">Metal-binding</keyword>
<evidence type="ECO:0000313" key="9">
    <source>
        <dbReference type="EMBL" id="EMA50082.1"/>
    </source>
</evidence>
<dbReference type="AlphaFoldDB" id="M0MWI4"/>
<evidence type="ECO:0000256" key="6">
    <source>
        <dbReference type="ARBA" id="ARBA00023033"/>
    </source>
</evidence>
<keyword evidence="2 7" id="KW-0349">Heme</keyword>
<evidence type="ECO:0000256" key="5">
    <source>
        <dbReference type="ARBA" id="ARBA00023004"/>
    </source>
</evidence>
<dbReference type="GO" id="GO:0036199">
    <property type="term" value="F:cholest-4-en-3-one 26-monooxygenase activity"/>
    <property type="evidence" value="ECO:0007669"/>
    <property type="project" value="TreeGrafter"/>
</dbReference>
<evidence type="ECO:0000256" key="3">
    <source>
        <dbReference type="ARBA" id="ARBA00022723"/>
    </source>
</evidence>
<dbReference type="InterPro" id="IPR017972">
    <property type="entry name" value="Cyt_P450_CS"/>
</dbReference>
<comment type="similarity">
    <text evidence="1 7">Belongs to the cytochrome P450 family.</text>
</comment>
<dbReference type="PRINTS" id="PR00359">
    <property type="entry name" value="BP450"/>
</dbReference>
<dbReference type="FunFam" id="1.10.630.10:FF:000018">
    <property type="entry name" value="Cytochrome P450 monooxygenase"/>
    <property type="match status" value="1"/>
</dbReference>
<dbReference type="PANTHER" id="PTHR46696">
    <property type="entry name" value="P450, PUTATIVE (EUROFUNG)-RELATED"/>
    <property type="match status" value="1"/>
</dbReference>
<dbReference type="SUPFAM" id="SSF48264">
    <property type="entry name" value="Cytochrome P450"/>
    <property type="match status" value="1"/>
</dbReference>
<dbReference type="GO" id="GO:0008395">
    <property type="term" value="F:steroid hydroxylase activity"/>
    <property type="evidence" value="ECO:0007669"/>
    <property type="project" value="TreeGrafter"/>
</dbReference>
<accession>M0MWI4</accession>
<dbReference type="Gene3D" id="1.10.630.10">
    <property type="entry name" value="Cytochrome P450"/>
    <property type="match status" value="1"/>
</dbReference>
<dbReference type="PROSITE" id="PS00086">
    <property type="entry name" value="CYTOCHROME_P450"/>
    <property type="match status" value="1"/>
</dbReference>
<keyword evidence="10" id="KW-1185">Reference proteome</keyword>
<dbReference type="InterPro" id="IPR036396">
    <property type="entry name" value="Cyt_P450_sf"/>
</dbReference>
<keyword evidence="6 7" id="KW-0503">Monooxygenase</keyword>
<name>M0MWI4_9EURY</name>
<dbReference type="PROSITE" id="PS50042">
    <property type="entry name" value="CNMP_BINDING_3"/>
    <property type="match status" value="1"/>
</dbReference>
<dbReference type="GO" id="GO:0020037">
    <property type="term" value="F:heme binding"/>
    <property type="evidence" value="ECO:0007669"/>
    <property type="project" value="InterPro"/>
</dbReference>
<dbReference type="PATRIC" id="fig|1227456.3.peg.3102"/>
<dbReference type="EMBL" id="AOME01000074">
    <property type="protein sequence ID" value="EMA50082.1"/>
    <property type="molecule type" value="Genomic_DNA"/>
</dbReference>
<keyword evidence="4 7" id="KW-0560">Oxidoreductase</keyword>
<dbReference type="Pfam" id="PF00067">
    <property type="entry name" value="p450"/>
    <property type="match status" value="1"/>
</dbReference>
<dbReference type="STRING" id="1227456.C450_15298"/>
<evidence type="ECO:0000256" key="4">
    <source>
        <dbReference type="ARBA" id="ARBA00023002"/>
    </source>
</evidence>
<dbReference type="GO" id="GO:0006707">
    <property type="term" value="P:cholesterol catabolic process"/>
    <property type="evidence" value="ECO:0007669"/>
    <property type="project" value="TreeGrafter"/>
</dbReference>
<dbReference type="InterPro" id="IPR001128">
    <property type="entry name" value="Cyt_P450"/>
</dbReference>
<proteinExistence type="inferred from homology"/>
<gene>
    <name evidence="9" type="ORF">C450_15298</name>
</gene>
<dbReference type="RefSeq" id="WP_005044746.1">
    <property type="nucleotide sequence ID" value="NZ_AOME01000074.1"/>
</dbReference>
<dbReference type="GO" id="GO:0005506">
    <property type="term" value="F:iron ion binding"/>
    <property type="evidence" value="ECO:0007669"/>
    <property type="project" value="InterPro"/>
</dbReference>
<protein>
    <submittedName>
        <fullName evidence="9">Cytochrome P450</fullName>
    </submittedName>
</protein>
<dbReference type="PANTHER" id="PTHR46696:SF4">
    <property type="entry name" value="BIOTIN BIOSYNTHESIS CYTOCHROME P450"/>
    <property type="match status" value="1"/>
</dbReference>
<sequence length="409" mass="44922">MSSADPQGIQAFPEALTEPDAWLEPFEWYQEMREGSPVRYDPARGSWDVFRHADVKRVISDDETFSVDPRNASDFVEAGGEGEGLILDTMLFQDPPRHDELRAIVEEAFSPRVVAELEPRLRELMGDLLDDALATNDGTMDLVDELAYPFPVIVIAEVLGVPSEDRAQFREWSESLVAAADGEAGAEVAERQQASQREMAMYFLELIEDRRENPRDDLLSTIATAELSDGSTLPQQEALGMCMLLLIAGNITTTNLITNAVRCFGNHDLFAELAGEENAIGTAVEEVLRYRAPVQAMTRVARSDVTLGGETIEEGDRLVAWLGSANRDSRQFATADEFVVDRAPTGHLGFGHGTHYCLGAPLARLEARVALSELLSRVDGLALADTDLSPTRSSFIYGVESLPIRYDAA</sequence>
<dbReference type="InterPro" id="IPR002397">
    <property type="entry name" value="Cyt_P450_B"/>
</dbReference>
<organism evidence="9 10">
    <name type="scientific">Halococcus salifodinae DSM 8989</name>
    <dbReference type="NCBI Taxonomy" id="1227456"/>
    <lineage>
        <taxon>Archaea</taxon>
        <taxon>Methanobacteriati</taxon>
        <taxon>Methanobacteriota</taxon>
        <taxon>Stenosarchaea group</taxon>
        <taxon>Halobacteria</taxon>
        <taxon>Halobacteriales</taxon>
        <taxon>Halococcaceae</taxon>
        <taxon>Halococcus</taxon>
    </lineage>
</organism>
<keyword evidence="5 7" id="KW-0408">Iron</keyword>
<evidence type="ECO:0000256" key="1">
    <source>
        <dbReference type="ARBA" id="ARBA00010617"/>
    </source>
</evidence>
<evidence type="ECO:0000259" key="8">
    <source>
        <dbReference type="PROSITE" id="PS50042"/>
    </source>
</evidence>
<evidence type="ECO:0000256" key="7">
    <source>
        <dbReference type="RuleBase" id="RU000461"/>
    </source>
</evidence>
<dbReference type="CDD" id="cd11032">
    <property type="entry name" value="P450_EryK-like"/>
    <property type="match status" value="1"/>
</dbReference>
<reference evidence="9 10" key="1">
    <citation type="journal article" date="2014" name="PLoS Genet.">
        <title>Phylogenetically driven sequencing of extremely halophilic archaea reveals strategies for static and dynamic osmo-response.</title>
        <authorList>
            <person name="Becker E.A."/>
            <person name="Seitzer P.M."/>
            <person name="Tritt A."/>
            <person name="Larsen D."/>
            <person name="Krusor M."/>
            <person name="Yao A.I."/>
            <person name="Wu D."/>
            <person name="Madern D."/>
            <person name="Eisen J.A."/>
            <person name="Darling A.E."/>
            <person name="Facciotti M.T."/>
        </authorList>
    </citation>
    <scope>NUCLEOTIDE SEQUENCE [LARGE SCALE GENOMIC DNA]</scope>
    <source>
        <strain evidence="9 10">DSM 8989</strain>
    </source>
</reference>
<evidence type="ECO:0000256" key="2">
    <source>
        <dbReference type="ARBA" id="ARBA00022617"/>
    </source>
</evidence>
<dbReference type="InterPro" id="IPR000595">
    <property type="entry name" value="cNMP-bd_dom"/>
</dbReference>
<evidence type="ECO:0000313" key="10">
    <source>
        <dbReference type="Proteomes" id="UP000011625"/>
    </source>
</evidence>
<comment type="caution">
    <text evidence="9">The sequence shown here is derived from an EMBL/GenBank/DDBJ whole genome shotgun (WGS) entry which is preliminary data.</text>
</comment>
<feature type="domain" description="Cyclic nucleotide-binding" evidence="8">
    <location>
        <begin position="206"/>
        <end position="274"/>
    </location>
</feature>
<dbReference type="OrthoDB" id="40089at2157"/>